<name>A0A644WIZ4_9ZZZZ</name>
<evidence type="ECO:0000256" key="1">
    <source>
        <dbReference type="SAM" id="Phobius"/>
    </source>
</evidence>
<keyword evidence="1" id="KW-1133">Transmembrane helix</keyword>
<keyword evidence="1" id="KW-0472">Membrane</keyword>
<reference evidence="2" key="1">
    <citation type="submission" date="2019-08" db="EMBL/GenBank/DDBJ databases">
        <authorList>
            <person name="Kucharzyk K."/>
            <person name="Murdoch R.W."/>
            <person name="Higgins S."/>
            <person name="Loffler F."/>
        </authorList>
    </citation>
    <scope>NUCLEOTIDE SEQUENCE</scope>
</reference>
<accession>A0A644WIZ4</accession>
<dbReference type="InterPro" id="IPR007359">
    <property type="entry name" value="SigmaE_reg_RseC_MucC"/>
</dbReference>
<dbReference type="PANTHER" id="PTHR35867:SF1">
    <property type="entry name" value="PROTEIN RSEC"/>
    <property type="match status" value="1"/>
</dbReference>
<dbReference type="EMBL" id="VSSQ01000873">
    <property type="protein sequence ID" value="MPM02493.1"/>
    <property type="molecule type" value="Genomic_DNA"/>
</dbReference>
<comment type="caution">
    <text evidence="2">The sequence shown here is derived from an EMBL/GenBank/DDBJ whole genome shotgun (WGS) entry which is preliminary data.</text>
</comment>
<evidence type="ECO:0000313" key="2">
    <source>
        <dbReference type="EMBL" id="MPM02493.1"/>
    </source>
</evidence>
<proteinExistence type="predicted"/>
<dbReference type="Pfam" id="PF04246">
    <property type="entry name" value="RseC_MucC"/>
    <property type="match status" value="1"/>
</dbReference>
<feature type="transmembrane region" description="Helical" evidence="1">
    <location>
        <begin position="72"/>
        <end position="96"/>
    </location>
</feature>
<keyword evidence="1" id="KW-0812">Transmembrane</keyword>
<feature type="transmembrane region" description="Helical" evidence="1">
    <location>
        <begin position="102"/>
        <end position="121"/>
    </location>
</feature>
<dbReference type="PANTHER" id="PTHR35867">
    <property type="entry name" value="PROTEIN RSEC"/>
    <property type="match status" value="1"/>
</dbReference>
<protein>
    <recommendedName>
        <fullName evidence="3">Protein RseC</fullName>
    </recommendedName>
</protein>
<evidence type="ECO:0008006" key="3">
    <source>
        <dbReference type="Google" id="ProtNLM"/>
    </source>
</evidence>
<gene>
    <name evidence="2" type="ORF">SDC9_48742</name>
</gene>
<organism evidence="2">
    <name type="scientific">bioreactor metagenome</name>
    <dbReference type="NCBI Taxonomy" id="1076179"/>
    <lineage>
        <taxon>unclassified sequences</taxon>
        <taxon>metagenomes</taxon>
        <taxon>ecological metagenomes</taxon>
    </lineage>
</organism>
<dbReference type="AlphaFoldDB" id="A0A644WIZ4"/>
<sequence>MNEIDHEGIVREVSGNILKVSIINVSACVSCQMKTVCNPSDMKEKIFDVRVNDPLNYSPGDKVKLSISEGMGILAAVLGYIVPVILLLAGVLGGISYGLNELQASGIGLGLTLIYYLILFLTRGKAKKTFTFKVTRL</sequence>